<organism evidence="2 3">
    <name type="scientific">Corynebacterium lowii</name>
    <dbReference type="NCBI Taxonomy" id="1544413"/>
    <lineage>
        <taxon>Bacteria</taxon>
        <taxon>Bacillati</taxon>
        <taxon>Actinomycetota</taxon>
        <taxon>Actinomycetes</taxon>
        <taxon>Mycobacteriales</taxon>
        <taxon>Corynebacteriaceae</taxon>
        <taxon>Corynebacterium</taxon>
    </lineage>
</organism>
<accession>A0A0Q1E2M3</accession>
<comment type="caution">
    <text evidence="2">The sequence shown here is derived from an EMBL/GenBank/DDBJ whole genome shotgun (WGS) entry which is preliminary data.</text>
</comment>
<feature type="region of interest" description="Disordered" evidence="1">
    <location>
        <begin position="115"/>
        <end position="138"/>
    </location>
</feature>
<evidence type="ECO:0000256" key="1">
    <source>
        <dbReference type="SAM" id="MobiDB-lite"/>
    </source>
</evidence>
<dbReference type="PATRIC" id="fig|1544413.3.peg.1052"/>
<name>A0A0Q1E2M3_9CORY</name>
<dbReference type="STRING" id="1544413.Clow_01044"/>
<feature type="compositionally biased region" description="Basic and acidic residues" evidence="1">
    <location>
        <begin position="125"/>
        <end position="138"/>
    </location>
</feature>
<proteinExistence type="predicted"/>
<reference evidence="2 3" key="1">
    <citation type="submission" date="2015-10" db="EMBL/GenBank/DDBJ databases">
        <title>Corynebacteirum lowii and Corynebacterium oculi species nova, derived from human clinical disease and and emended description of Corynebacterium mastiditis.</title>
        <authorList>
            <person name="Bernard K."/>
            <person name="Pacheco A.L."/>
            <person name="Mcdougall C."/>
            <person name="Burtx T."/>
            <person name="Weibe D."/>
            <person name="Tyler S."/>
            <person name="Olson A.B."/>
            <person name="Cnockaert M."/>
            <person name="Eguchi H."/>
            <person name="Kuwahara T."/>
            <person name="Nakayama-Imaohji H."/>
            <person name="Boudewijins M."/>
            <person name="Van Hoecke F."/>
            <person name="Bernier A.-M."/>
            <person name="Vandamme P."/>
        </authorList>
    </citation>
    <scope>NUCLEOTIDE SEQUENCE [LARGE SCALE GENOMIC DNA]</scope>
    <source>
        <strain evidence="2 3">NML 130206</strain>
    </source>
</reference>
<protein>
    <submittedName>
        <fullName evidence="2">Uncharacterized protein</fullName>
    </submittedName>
</protein>
<sequence length="138" mass="15695">MVALHERDLWLIEMKDYTYPDAQQPQELPVILGQKAAGTMALLYSLERAKADSEAKEFAVRCRAAKAIHLALHIEVKDAGRKEKQIHGLLSPLTDEIRKVGKTIGLSKTWVTSTLAPNPHTPWRARRDPERRARHVDR</sequence>
<evidence type="ECO:0000313" key="3">
    <source>
        <dbReference type="Proteomes" id="UP000050488"/>
    </source>
</evidence>
<dbReference type="Proteomes" id="UP000050488">
    <property type="component" value="Unassembled WGS sequence"/>
</dbReference>
<dbReference type="AlphaFoldDB" id="A0A0Q1E2M3"/>
<keyword evidence="3" id="KW-1185">Reference proteome</keyword>
<evidence type="ECO:0000313" key="2">
    <source>
        <dbReference type="EMBL" id="KQB86836.1"/>
    </source>
</evidence>
<gene>
    <name evidence="2" type="ORF">Clow_01044</name>
</gene>
<dbReference type="EMBL" id="LKEV01000002">
    <property type="protein sequence ID" value="KQB86836.1"/>
    <property type="molecule type" value="Genomic_DNA"/>
</dbReference>